<feature type="compositionally biased region" description="Polar residues" evidence="1">
    <location>
        <begin position="638"/>
        <end position="649"/>
    </location>
</feature>
<dbReference type="KEGG" id="qsa:O6P43_003248"/>
<name>A0AAD7QEL0_QUISA</name>
<accession>A0AAD7QEL0</accession>
<keyword evidence="3" id="KW-1185">Reference proteome</keyword>
<dbReference type="PANTHER" id="PTHR36022">
    <property type="entry name" value="GPI-ANCHORED ADHESIN-LIKE PROTEIN"/>
    <property type="match status" value="1"/>
</dbReference>
<evidence type="ECO:0000313" key="3">
    <source>
        <dbReference type="Proteomes" id="UP001163823"/>
    </source>
</evidence>
<feature type="compositionally biased region" description="Low complexity" evidence="1">
    <location>
        <begin position="30"/>
        <end position="43"/>
    </location>
</feature>
<dbReference type="Proteomes" id="UP001163823">
    <property type="component" value="Chromosome 2"/>
</dbReference>
<feature type="region of interest" description="Disordered" evidence="1">
    <location>
        <begin position="616"/>
        <end position="688"/>
    </location>
</feature>
<feature type="compositionally biased region" description="Low complexity" evidence="1">
    <location>
        <begin position="67"/>
        <end position="76"/>
    </location>
</feature>
<feature type="region of interest" description="Disordered" evidence="1">
    <location>
        <begin position="21"/>
        <end position="76"/>
    </location>
</feature>
<feature type="compositionally biased region" description="Basic and acidic residues" evidence="1">
    <location>
        <begin position="195"/>
        <end position="216"/>
    </location>
</feature>
<dbReference type="PANTHER" id="PTHR36022:SF1">
    <property type="entry name" value="GPI-ANCHORED ADHESIN-LIKE PROTEIN"/>
    <property type="match status" value="1"/>
</dbReference>
<feature type="region of interest" description="Disordered" evidence="1">
    <location>
        <begin position="99"/>
        <end position="145"/>
    </location>
</feature>
<proteinExistence type="predicted"/>
<comment type="caution">
    <text evidence="2">The sequence shown here is derived from an EMBL/GenBank/DDBJ whole genome shotgun (WGS) entry which is preliminary data.</text>
</comment>
<organism evidence="2 3">
    <name type="scientific">Quillaja saponaria</name>
    <name type="common">Soap bark tree</name>
    <dbReference type="NCBI Taxonomy" id="32244"/>
    <lineage>
        <taxon>Eukaryota</taxon>
        <taxon>Viridiplantae</taxon>
        <taxon>Streptophyta</taxon>
        <taxon>Embryophyta</taxon>
        <taxon>Tracheophyta</taxon>
        <taxon>Spermatophyta</taxon>
        <taxon>Magnoliopsida</taxon>
        <taxon>eudicotyledons</taxon>
        <taxon>Gunneridae</taxon>
        <taxon>Pentapetalae</taxon>
        <taxon>rosids</taxon>
        <taxon>fabids</taxon>
        <taxon>Fabales</taxon>
        <taxon>Quillajaceae</taxon>
        <taxon>Quillaja</taxon>
    </lineage>
</organism>
<feature type="compositionally biased region" description="Polar residues" evidence="1">
    <location>
        <begin position="667"/>
        <end position="678"/>
    </location>
</feature>
<dbReference type="EMBL" id="JARAOO010000002">
    <property type="protein sequence ID" value="KAJ7979904.1"/>
    <property type="molecule type" value="Genomic_DNA"/>
</dbReference>
<evidence type="ECO:0000256" key="1">
    <source>
        <dbReference type="SAM" id="MobiDB-lite"/>
    </source>
</evidence>
<feature type="compositionally biased region" description="Basic and acidic residues" evidence="1">
    <location>
        <begin position="124"/>
        <end position="145"/>
    </location>
</feature>
<protein>
    <submittedName>
        <fullName evidence="2">GPI-anchored adhesin-like protein</fullName>
    </submittedName>
</protein>
<dbReference type="AlphaFoldDB" id="A0AAD7QEL0"/>
<evidence type="ECO:0000313" key="2">
    <source>
        <dbReference type="EMBL" id="KAJ7979904.1"/>
    </source>
</evidence>
<reference evidence="2" key="1">
    <citation type="journal article" date="2023" name="Science">
        <title>Elucidation of the pathway for biosynthesis of saponin adjuvants from the soapbark tree.</title>
        <authorList>
            <person name="Reed J."/>
            <person name="Orme A."/>
            <person name="El-Demerdash A."/>
            <person name="Owen C."/>
            <person name="Martin L.B.B."/>
            <person name="Misra R.C."/>
            <person name="Kikuchi S."/>
            <person name="Rejzek M."/>
            <person name="Martin A.C."/>
            <person name="Harkess A."/>
            <person name="Leebens-Mack J."/>
            <person name="Louveau T."/>
            <person name="Stephenson M.J."/>
            <person name="Osbourn A."/>
        </authorList>
    </citation>
    <scope>NUCLEOTIDE SEQUENCE</scope>
    <source>
        <strain evidence="2">S10</strain>
    </source>
</reference>
<sequence>MEGSKNYLVSLPLPSLTMNRAISSKTGKKPSLPLAQAATPPTACLKAAQRKKQSPRSPLQALNGICSSSNSSETSSVSIEAPRGCLRFLLSQSSYAKTPVHKSKNLSRTPISAPNVLPLRPSKSSKENLPKGTIKEHPKRIMTEKKFKKNPSCLYQWQSGKKFSSGIGQKYNKPSSVLNTNGNFLPKLSSGFDELKQQKNSSERIIDGGSEPDKLKPCGNDANLTPLSKMGTGSALDVTVDSDVGENSNKTPPIQASVSPEIQCGSSLVSTTTPACYGAGYVVSGVSDKRKCRPRGILTVEEIDLGLEKTTAFDSFDDDYDFAKVTGLDFNPDASLVPLPNEASMTWLSSSFNKGNDDPREKFGNGTCRLQALADSTTCNSVSSPSSGHKVSSIVSDKSDLTNAAKGISRKGIASSISPCGLPEFEGFLEPISSSFQIPTLLSPNSTPVCKAGSSKEGRKLNYGLLDGDSPFSLNSVGGSGNVIRTPQSDSSSDLHVGLSCAQADNLKRHNFNSEMNLMGEVLQYVSLSPNSHFPVEDSASLSFHLTSPCDSIDISHLPKNLEDRDSWLSSSTVGNVSQSNIRISWREGLMSRIYEMDEFDCCRCFSDEDEDVNDCSSEKLPPYHRGPPVDIELGSAKKQNNDSGTTGFDDNEQAIDEKGKDKSPPLVSNSCAESISTDGGGLVASRDDSDWSLCYKNQLFDV</sequence>
<feature type="region of interest" description="Disordered" evidence="1">
    <location>
        <begin position="195"/>
        <end position="219"/>
    </location>
</feature>
<gene>
    <name evidence="2" type="ORF">O6P43_003248</name>
</gene>